<dbReference type="InterPro" id="IPR021866">
    <property type="entry name" value="SpoIIAA-like"/>
</dbReference>
<dbReference type="InterPro" id="IPR038396">
    <property type="entry name" value="SpoIIAA-like_sf"/>
</dbReference>
<accession>A0A9J6ZUS7</accession>
<sequence>MLNVKLDEIESIAIFEPDGELSEADFKYAASIIDPYLEKSGKLNGIIIHVRSFPGWDSFSALITHMRFIKEHHKKISHVAFVTDSPIGVLAEHISSHFVSAEIKSFTFGELEKSVKWISGDNDE</sequence>
<protein>
    <submittedName>
        <fullName evidence="1">STAS/SEC14 domain-containing protein</fullName>
    </submittedName>
</protein>
<keyword evidence="2" id="KW-1185">Reference proteome</keyword>
<name>A0A9J6ZUS7_9GAMM</name>
<dbReference type="Pfam" id="PF11964">
    <property type="entry name" value="SpoIIAA-like"/>
    <property type="match status" value="1"/>
</dbReference>
<dbReference type="InterPro" id="IPR036513">
    <property type="entry name" value="STAS_dom_sf"/>
</dbReference>
<dbReference type="RefSeq" id="WP_039960307.1">
    <property type="nucleotide sequence ID" value="NZ_CP090569.1"/>
</dbReference>
<dbReference type="Proteomes" id="UP001056649">
    <property type="component" value="Chromosome"/>
</dbReference>
<dbReference type="Gene3D" id="3.40.50.10600">
    <property type="entry name" value="SpoIIaa-like domains"/>
    <property type="match status" value="1"/>
</dbReference>
<dbReference type="EMBL" id="CP090569">
    <property type="protein sequence ID" value="USF86466.1"/>
    <property type="molecule type" value="Genomic_DNA"/>
</dbReference>
<evidence type="ECO:0000313" key="1">
    <source>
        <dbReference type="EMBL" id="USF86466.1"/>
    </source>
</evidence>
<reference evidence="1" key="1">
    <citation type="journal article" date="2022" name="Mol. Ecol. Resour.">
        <title>The complete and closed genome of the facultative generalist Candidatus Endoriftia persephone from deep-sea hydrothermal vents.</title>
        <authorList>
            <person name="de Oliveira A.L."/>
            <person name="Srivastava A."/>
            <person name="Espada-Hinojosa S."/>
            <person name="Bright M."/>
        </authorList>
    </citation>
    <scope>NUCLEOTIDE SEQUENCE</scope>
    <source>
        <strain evidence="1">Tica-EPR-9o50.N</strain>
    </source>
</reference>
<gene>
    <name evidence="1" type="ORF">L0Y14_09965</name>
</gene>
<proteinExistence type="predicted"/>
<organism evidence="1 2">
    <name type="scientific">Candidatus Endoriftia persephonae</name>
    <dbReference type="NCBI Taxonomy" id="393765"/>
    <lineage>
        <taxon>Bacteria</taxon>
        <taxon>Pseudomonadati</taxon>
        <taxon>Pseudomonadota</taxon>
        <taxon>Gammaproteobacteria</taxon>
        <taxon>Chromatiales</taxon>
        <taxon>Sedimenticolaceae</taxon>
        <taxon>Candidatus Endoriftia</taxon>
    </lineage>
</organism>
<dbReference type="SUPFAM" id="SSF52091">
    <property type="entry name" value="SpoIIaa-like"/>
    <property type="match status" value="1"/>
</dbReference>
<dbReference type="KEGG" id="eps:L0Y14_09965"/>
<evidence type="ECO:0000313" key="2">
    <source>
        <dbReference type="Proteomes" id="UP001056649"/>
    </source>
</evidence>
<dbReference type="AlphaFoldDB" id="A0A9J6ZUS7"/>